<dbReference type="Proteomes" id="UP001217500">
    <property type="component" value="Chromosome"/>
</dbReference>
<name>A0AAE9XRT7_9PROT</name>
<organism evidence="1 2">
    <name type="scientific">Gimibacter soli</name>
    <dbReference type="NCBI Taxonomy" id="3024400"/>
    <lineage>
        <taxon>Bacteria</taxon>
        <taxon>Pseudomonadati</taxon>
        <taxon>Pseudomonadota</taxon>
        <taxon>Alphaproteobacteria</taxon>
        <taxon>Kordiimonadales</taxon>
        <taxon>Temperatibacteraceae</taxon>
        <taxon>Gimibacter</taxon>
    </lineage>
</organism>
<dbReference type="EMBL" id="CP116805">
    <property type="protein sequence ID" value="WCL55117.1"/>
    <property type="molecule type" value="Genomic_DNA"/>
</dbReference>
<dbReference type="EC" id="2.4.-.-" evidence="1"/>
<keyword evidence="2" id="KW-1185">Reference proteome</keyword>
<evidence type="ECO:0000313" key="1">
    <source>
        <dbReference type="EMBL" id="WCL55117.1"/>
    </source>
</evidence>
<dbReference type="Gene3D" id="3.40.50.2000">
    <property type="entry name" value="Glycogen Phosphorylase B"/>
    <property type="match status" value="1"/>
</dbReference>
<dbReference type="AlphaFoldDB" id="A0AAE9XRT7"/>
<evidence type="ECO:0000313" key="2">
    <source>
        <dbReference type="Proteomes" id="UP001217500"/>
    </source>
</evidence>
<gene>
    <name evidence="1" type="ORF">PH603_05015</name>
</gene>
<protein>
    <submittedName>
        <fullName evidence="1">Glycosyltransferase</fullName>
        <ecNumber evidence="1">2.4.-.-</ecNumber>
    </submittedName>
</protein>
<sequence>MHILVTSPIPSHPQNHGNRARVFRLLRALKELGHTIHFVHATLEGLTAAQENAMREAWDHVHIIEAKGKRRPPRWRHHGLDEWYVDELCAVTARIMDRWQIGACLANYVWFSKWLTGVPAGIPTFIDTHDLFGGRHKRLRDGGMEASWYSTSPALEGKGLNRAGTVLAIQDVEAAELARRTKARVEILGHIESPRFLPLEAPANPKRLKIGFMASDNFVNQHTLAELNRVLAVHPALTAAHDFCLAGAIGQTAPGEASGFRRLGFIADPADFYREMDLILNPNIGGTGLKIKSVEALAFGKPLLATEDAMTGLGPVHPGHRLADMQAYGAALARLVDKLDDIIELGLAGRQLFETYEGRQWETLIRLFGDARGKAA</sequence>
<keyword evidence="1" id="KW-0808">Transferase</keyword>
<dbReference type="Pfam" id="PF13692">
    <property type="entry name" value="Glyco_trans_1_4"/>
    <property type="match status" value="1"/>
</dbReference>
<proteinExistence type="predicted"/>
<dbReference type="SUPFAM" id="SSF53756">
    <property type="entry name" value="UDP-Glycosyltransferase/glycogen phosphorylase"/>
    <property type="match status" value="1"/>
</dbReference>
<dbReference type="GO" id="GO:0016757">
    <property type="term" value="F:glycosyltransferase activity"/>
    <property type="evidence" value="ECO:0007669"/>
    <property type="project" value="UniProtKB-KW"/>
</dbReference>
<reference evidence="1" key="1">
    <citation type="submission" date="2023-01" db="EMBL/GenBank/DDBJ databases">
        <title>The genome sequence of Kordiimonadaceae bacterium 6D33.</title>
        <authorList>
            <person name="Liu Y."/>
        </authorList>
    </citation>
    <scope>NUCLEOTIDE SEQUENCE</scope>
    <source>
        <strain evidence="1">6D33</strain>
    </source>
</reference>
<dbReference type="KEGG" id="gso:PH603_05015"/>
<dbReference type="RefSeq" id="WP_289504883.1">
    <property type="nucleotide sequence ID" value="NZ_CP116805.1"/>
</dbReference>
<accession>A0AAE9XRT7</accession>
<keyword evidence="1" id="KW-0328">Glycosyltransferase</keyword>